<keyword evidence="6" id="KW-1003">Cell membrane</keyword>
<dbReference type="PANTHER" id="PTHR23427:SF2">
    <property type="entry name" value="SURFEIT LOCUS PROTEIN 1"/>
    <property type="match status" value="1"/>
</dbReference>
<accession>A0A4Q2RPT0</accession>
<dbReference type="OrthoDB" id="9807214at2"/>
<evidence type="ECO:0000313" key="8">
    <source>
        <dbReference type="EMBL" id="RYB90486.1"/>
    </source>
</evidence>
<dbReference type="GO" id="GO:0005886">
    <property type="term" value="C:plasma membrane"/>
    <property type="evidence" value="ECO:0007669"/>
    <property type="project" value="UniProtKB-SubCell"/>
</dbReference>
<name>A0A4Q2RPT0_9ACTN</name>
<proteinExistence type="inferred from homology"/>
<comment type="caution">
    <text evidence="6">Lacks conserved residue(s) required for the propagation of feature annotation.</text>
</comment>
<feature type="compositionally biased region" description="Basic and acidic residues" evidence="7">
    <location>
        <begin position="314"/>
        <end position="323"/>
    </location>
</feature>
<feature type="transmembrane region" description="Helical" evidence="6">
    <location>
        <begin position="213"/>
        <end position="235"/>
    </location>
</feature>
<dbReference type="AlphaFoldDB" id="A0A4Q2RPT0"/>
<dbReference type="Pfam" id="PF02104">
    <property type="entry name" value="SURF1"/>
    <property type="match status" value="1"/>
</dbReference>
<dbReference type="PROSITE" id="PS50895">
    <property type="entry name" value="SURF1"/>
    <property type="match status" value="1"/>
</dbReference>
<evidence type="ECO:0000256" key="3">
    <source>
        <dbReference type="ARBA" id="ARBA00022692"/>
    </source>
</evidence>
<feature type="region of interest" description="Disordered" evidence="7">
    <location>
        <begin position="244"/>
        <end position="323"/>
    </location>
</feature>
<evidence type="ECO:0000256" key="2">
    <source>
        <dbReference type="ARBA" id="ARBA00007165"/>
    </source>
</evidence>
<feature type="compositionally biased region" description="Low complexity" evidence="7">
    <location>
        <begin position="294"/>
        <end position="313"/>
    </location>
</feature>
<dbReference type="InterPro" id="IPR002994">
    <property type="entry name" value="Surf1/Shy1"/>
</dbReference>
<keyword evidence="9" id="KW-1185">Reference proteome</keyword>
<dbReference type="PANTHER" id="PTHR23427">
    <property type="entry name" value="SURFEIT LOCUS PROTEIN"/>
    <property type="match status" value="1"/>
</dbReference>
<comment type="subcellular location">
    <subcellularLocation>
        <location evidence="6">Cell membrane</location>
        <topology evidence="6">Multi-pass membrane protein</topology>
    </subcellularLocation>
    <subcellularLocation>
        <location evidence="1">Membrane</location>
    </subcellularLocation>
</comment>
<reference evidence="8 9" key="1">
    <citation type="submission" date="2019-01" db="EMBL/GenBank/DDBJ databases">
        <title>Novel species of Nocardioides.</title>
        <authorList>
            <person name="Liu Q."/>
            <person name="Xin Y.-H."/>
        </authorList>
    </citation>
    <scope>NUCLEOTIDE SEQUENCE [LARGE SCALE GENOMIC DNA]</scope>
    <source>
        <strain evidence="8 9">CGMCC 4.6882</strain>
    </source>
</reference>
<organism evidence="8 9">
    <name type="scientific">Nocardioides oleivorans</name>
    <dbReference type="NCBI Taxonomy" id="273676"/>
    <lineage>
        <taxon>Bacteria</taxon>
        <taxon>Bacillati</taxon>
        <taxon>Actinomycetota</taxon>
        <taxon>Actinomycetes</taxon>
        <taxon>Propionibacteriales</taxon>
        <taxon>Nocardioidaceae</taxon>
        <taxon>Nocardioides</taxon>
    </lineage>
</organism>
<evidence type="ECO:0000256" key="5">
    <source>
        <dbReference type="ARBA" id="ARBA00023136"/>
    </source>
</evidence>
<gene>
    <name evidence="8" type="ORF">EUA93_20285</name>
</gene>
<dbReference type="InterPro" id="IPR045214">
    <property type="entry name" value="Surf1/Surf4"/>
</dbReference>
<dbReference type="Proteomes" id="UP000294071">
    <property type="component" value="Unassembled WGS sequence"/>
</dbReference>
<evidence type="ECO:0000256" key="7">
    <source>
        <dbReference type="SAM" id="MobiDB-lite"/>
    </source>
</evidence>
<evidence type="ECO:0000256" key="1">
    <source>
        <dbReference type="ARBA" id="ARBA00004370"/>
    </source>
</evidence>
<comment type="caution">
    <text evidence="8">The sequence shown here is derived from an EMBL/GenBank/DDBJ whole genome shotgun (WGS) entry which is preliminary data.</text>
</comment>
<evidence type="ECO:0000313" key="9">
    <source>
        <dbReference type="Proteomes" id="UP000294071"/>
    </source>
</evidence>
<comment type="similarity">
    <text evidence="2 6">Belongs to the SURF1 family.</text>
</comment>
<evidence type="ECO:0000256" key="6">
    <source>
        <dbReference type="RuleBase" id="RU363076"/>
    </source>
</evidence>
<sequence>MHKMRFLVSRRWIVFALVVVFLAWVAWRLGEWQFHRLDDRKQLNSIIERNEKAGADPVTDVLTPGRPVTRDDQWRIVEATGTYAVDDTVIVRYRTREGEAGVDVVVPLELTDGTSLLVDRGWYATDNRGATSADVPAPPSGEVTVTGWVRQDAEGDSTQVSGKSTRAVNSDEIGDALDREVLGGWVDLRSESPEPAQALLPVELPELDNGPHFFYGLQWWFFGALAIFGFFFLIVDEMRGGRGPWAGSDRQAPRPADRPAPGPAAPAKAAAPRPRRKTWRERLDRGEDWDDEPPAAGSGAPGPQGSQGPQQAPVDREHHARQE</sequence>
<keyword evidence="5 6" id="KW-0472">Membrane</keyword>
<keyword evidence="3 6" id="KW-0812">Transmembrane</keyword>
<protein>
    <recommendedName>
        <fullName evidence="6">SURF1-like protein</fullName>
    </recommendedName>
</protein>
<dbReference type="CDD" id="cd06662">
    <property type="entry name" value="SURF1"/>
    <property type="match status" value="1"/>
</dbReference>
<evidence type="ECO:0000256" key="4">
    <source>
        <dbReference type="ARBA" id="ARBA00022989"/>
    </source>
</evidence>
<keyword evidence="4 6" id="KW-1133">Transmembrane helix</keyword>
<dbReference type="EMBL" id="SDWT01000004">
    <property type="protein sequence ID" value="RYB90486.1"/>
    <property type="molecule type" value="Genomic_DNA"/>
</dbReference>